<reference evidence="1 2" key="1">
    <citation type="submission" date="2021-01" db="EMBL/GenBank/DDBJ databases">
        <title>WGS of actinomycetes isolated from Thailand.</title>
        <authorList>
            <person name="Thawai C."/>
        </authorList>
    </citation>
    <scope>NUCLEOTIDE SEQUENCE [LARGE SCALE GENOMIC DNA]</scope>
    <source>
        <strain evidence="1 2">CA1R205</strain>
    </source>
</reference>
<accession>A0ABS1NIZ5</accession>
<dbReference type="RefSeq" id="WP_201877779.1">
    <property type="nucleotide sequence ID" value="NZ_JAERRF010000017.1"/>
</dbReference>
<keyword evidence="2" id="KW-1185">Reference proteome</keyword>
<protein>
    <submittedName>
        <fullName evidence="1">Uncharacterized protein</fullName>
    </submittedName>
</protein>
<name>A0ABS1NIZ5_9ACTN</name>
<dbReference type="EMBL" id="JAERRF010000017">
    <property type="protein sequence ID" value="MBL1100092.1"/>
    <property type="molecule type" value="Genomic_DNA"/>
</dbReference>
<evidence type="ECO:0000313" key="2">
    <source>
        <dbReference type="Proteomes" id="UP000634229"/>
    </source>
</evidence>
<dbReference type="Proteomes" id="UP000634229">
    <property type="component" value="Unassembled WGS sequence"/>
</dbReference>
<sequence>MSTSSQTQPDEKRAAYVAGLRALADFMEATPSLPVPSIDQRFLLPLHTNAAVEAFAAEHGLTVVYSAEGNASADLVFGPMRYHAYGYVDFIEHCDRTDERSARAWAERKGMEIRPVESTAAVSA</sequence>
<proteinExistence type="predicted"/>
<comment type="caution">
    <text evidence="1">The sequence shown here is derived from an EMBL/GenBank/DDBJ whole genome shotgun (WGS) entry which is preliminary data.</text>
</comment>
<gene>
    <name evidence="1" type="ORF">JK363_26150</name>
</gene>
<organism evidence="1 2">
    <name type="scientific">Streptomyces coffeae</name>
    <dbReference type="NCBI Taxonomy" id="621382"/>
    <lineage>
        <taxon>Bacteria</taxon>
        <taxon>Bacillati</taxon>
        <taxon>Actinomycetota</taxon>
        <taxon>Actinomycetes</taxon>
        <taxon>Kitasatosporales</taxon>
        <taxon>Streptomycetaceae</taxon>
        <taxon>Streptomyces</taxon>
    </lineage>
</organism>
<evidence type="ECO:0000313" key="1">
    <source>
        <dbReference type="EMBL" id="MBL1100092.1"/>
    </source>
</evidence>